<accession>A0A366HE89</accession>
<evidence type="ECO:0000313" key="2">
    <source>
        <dbReference type="Proteomes" id="UP000253426"/>
    </source>
</evidence>
<dbReference type="EMBL" id="QNRR01000009">
    <property type="protein sequence ID" value="RBP39628.1"/>
    <property type="molecule type" value="Genomic_DNA"/>
</dbReference>
<keyword evidence="2" id="KW-1185">Reference proteome</keyword>
<dbReference type="RefSeq" id="WP_113960527.1">
    <property type="nucleotide sequence ID" value="NZ_QNRR01000009.1"/>
</dbReference>
<gene>
    <name evidence="1" type="ORF">DES53_10955</name>
</gene>
<organism evidence="1 2">
    <name type="scientific">Roseimicrobium gellanilyticum</name>
    <dbReference type="NCBI Taxonomy" id="748857"/>
    <lineage>
        <taxon>Bacteria</taxon>
        <taxon>Pseudomonadati</taxon>
        <taxon>Verrucomicrobiota</taxon>
        <taxon>Verrucomicrobiia</taxon>
        <taxon>Verrucomicrobiales</taxon>
        <taxon>Verrucomicrobiaceae</taxon>
        <taxon>Roseimicrobium</taxon>
    </lineage>
</organism>
<evidence type="ECO:0000313" key="1">
    <source>
        <dbReference type="EMBL" id="RBP39628.1"/>
    </source>
</evidence>
<dbReference type="Proteomes" id="UP000253426">
    <property type="component" value="Unassembled WGS sequence"/>
</dbReference>
<comment type="caution">
    <text evidence="1">The sequence shown here is derived from an EMBL/GenBank/DDBJ whole genome shotgun (WGS) entry which is preliminary data.</text>
</comment>
<proteinExistence type="predicted"/>
<dbReference type="AlphaFoldDB" id="A0A366HE89"/>
<dbReference type="OrthoDB" id="7678662at2"/>
<sequence>MGWSPVSPYKNVVRVILTEEGVYFCVWFPFRLCHPPFLLPWESVRRVEKKDSFLLGQSIHVDVMDPVGTMHLWLRKSVEQDLLKYFLALREPVRPVENV</sequence>
<reference evidence="1 2" key="1">
    <citation type="submission" date="2018-06" db="EMBL/GenBank/DDBJ databases">
        <title>Genomic Encyclopedia of Type Strains, Phase IV (KMG-IV): sequencing the most valuable type-strain genomes for metagenomic binning, comparative biology and taxonomic classification.</title>
        <authorList>
            <person name="Goeker M."/>
        </authorList>
    </citation>
    <scope>NUCLEOTIDE SEQUENCE [LARGE SCALE GENOMIC DNA]</scope>
    <source>
        <strain evidence="1 2">DSM 25532</strain>
    </source>
</reference>
<protein>
    <submittedName>
        <fullName evidence="1">Uncharacterized protein</fullName>
    </submittedName>
</protein>
<name>A0A366HE89_9BACT</name>